<evidence type="ECO:0000313" key="3">
    <source>
        <dbReference type="Proteomes" id="UP001362999"/>
    </source>
</evidence>
<feature type="region of interest" description="Disordered" evidence="1">
    <location>
        <begin position="299"/>
        <end position="349"/>
    </location>
</feature>
<feature type="compositionally biased region" description="Basic and acidic residues" evidence="1">
    <location>
        <begin position="299"/>
        <end position="309"/>
    </location>
</feature>
<dbReference type="EMBL" id="JAWWNJ010000081">
    <property type="protein sequence ID" value="KAK7001770.1"/>
    <property type="molecule type" value="Genomic_DNA"/>
</dbReference>
<feature type="region of interest" description="Disordered" evidence="1">
    <location>
        <begin position="257"/>
        <end position="278"/>
    </location>
</feature>
<protein>
    <submittedName>
        <fullName evidence="2">Uncharacterized protein</fullName>
    </submittedName>
</protein>
<dbReference type="Proteomes" id="UP001362999">
    <property type="component" value="Unassembled WGS sequence"/>
</dbReference>
<sequence length="551" mass="60166">MEPPYPPPTKFNNCCPDCGSYLVPKLTKDGDHWHISVGVVHYTSRLGPNSLLQCYKPAAHAQTYHHRWPPLPRPTMTTTPALPAISALPATFPASISAPPPTASQPTPKCSFLGCSVTRMNRNCTNRMCKKHCIKAGGCAYSLHSGSDSNSSITIPAQPRSLPFSAPSVPRQAAPHLATSTSSAFSVSSHLSSRTAPPLRMPSVPSAASSNNHPFSALISSLEKEAEDRRQAEQARLRALAQPRYQQDARARQLDRQLDGLYGVNPTSPERTVEEELEEELARQEAADLQEAIRLSERDTARAARHAESEAAATAVTRPSPPPVASTSTLRPLSLSPSPPPPASLLPVMHTQPAVAPPPLKITKQLGNDWVNPSPVFNVAAAKRRPQPNLELARKFILVFLHDLPSAHRSLCQLHRPSMLATIPAKRLSAHLADDTADGDDNDGSRTPTPSTPTPSKCAPGDRGSWMKGKYVCDMVEVFVMMDRPSMAHLSKRVRFHRVFGEGHFYAASTYDDQYRRWRAATPAQQKAALDAGRTEEGLWSVFGKQHSLRR</sequence>
<feature type="region of interest" description="Disordered" evidence="1">
    <location>
        <begin position="150"/>
        <end position="212"/>
    </location>
</feature>
<accession>A0AAW0A6A9</accession>
<feature type="compositionally biased region" description="Low complexity" evidence="1">
    <location>
        <begin position="180"/>
        <end position="193"/>
    </location>
</feature>
<evidence type="ECO:0000256" key="1">
    <source>
        <dbReference type="SAM" id="MobiDB-lite"/>
    </source>
</evidence>
<keyword evidence="3" id="KW-1185">Reference proteome</keyword>
<dbReference type="AlphaFoldDB" id="A0AAW0A6A9"/>
<name>A0AAW0A6A9_9AGAR</name>
<feature type="compositionally biased region" description="Low complexity" evidence="1">
    <location>
        <begin position="325"/>
        <end position="336"/>
    </location>
</feature>
<comment type="caution">
    <text evidence="2">The sequence shown here is derived from an EMBL/GenBank/DDBJ whole genome shotgun (WGS) entry which is preliminary data.</text>
</comment>
<reference evidence="2 3" key="1">
    <citation type="journal article" date="2024" name="J Genomics">
        <title>Draft genome sequencing and assembly of Favolaschia claudopus CIRM-BRFM 2984 isolated from oak limbs.</title>
        <authorList>
            <person name="Navarro D."/>
            <person name="Drula E."/>
            <person name="Chaduli D."/>
            <person name="Cazenave R."/>
            <person name="Ahrendt S."/>
            <person name="Wang J."/>
            <person name="Lipzen A."/>
            <person name="Daum C."/>
            <person name="Barry K."/>
            <person name="Grigoriev I.V."/>
            <person name="Favel A."/>
            <person name="Rosso M.N."/>
            <person name="Martin F."/>
        </authorList>
    </citation>
    <scope>NUCLEOTIDE SEQUENCE [LARGE SCALE GENOMIC DNA]</scope>
    <source>
        <strain evidence="2 3">CIRM-BRFM 2984</strain>
    </source>
</reference>
<gene>
    <name evidence="2" type="ORF">R3P38DRAFT_3283529</name>
</gene>
<evidence type="ECO:0000313" key="2">
    <source>
        <dbReference type="EMBL" id="KAK7001770.1"/>
    </source>
</evidence>
<organism evidence="2 3">
    <name type="scientific">Favolaschia claudopus</name>
    <dbReference type="NCBI Taxonomy" id="2862362"/>
    <lineage>
        <taxon>Eukaryota</taxon>
        <taxon>Fungi</taxon>
        <taxon>Dikarya</taxon>
        <taxon>Basidiomycota</taxon>
        <taxon>Agaricomycotina</taxon>
        <taxon>Agaricomycetes</taxon>
        <taxon>Agaricomycetidae</taxon>
        <taxon>Agaricales</taxon>
        <taxon>Marasmiineae</taxon>
        <taxon>Mycenaceae</taxon>
        <taxon>Favolaschia</taxon>
    </lineage>
</organism>
<proteinExistence type="predicted"/>
<feature type="region of interest" description="Disordered" evidence="1">
    <location>
        <begin position="434"/>
        <end position="462"/>
    </location>
</feature>